<dbReference type="Gene3D" id="3.30.559.30">
    <property type="entry name" value="Nonribosomal peptide synthetase, condensation domain"/>
    <property type="match status" value="1"/>
</dbReference>
<dbReference type="SMART" id="SM00823">
    <property type="entry name" value="PKS_PP"/>
    <property type="match status" value="1"/>
</dbReference>
<dbReference type="GO" id="GO:0008610">
    <property type="term" value="P:lipid biosynthetic process"/>
    <property type="evidence" value="ECO:0007669"/>
    <property type="project" value="UniProtKB-ARBA"/>
</dbReference>
<gene>
    <name evidence="6" type="ORF">LUCI_0978</name>
</gene>
<dbReference type="Gene3D" id="3.40.50.12780">
    <property type="entry name" value="N-terminal domain of ligase-like"/>
    <property type="match status" value="1"/>
</dbReference>
<dbReference type="PANTHER" id="PTHR45527">
    <property type="entry name" value="NONRIBOSOMAL PEPTIDE SYNTHETASE"/>
    <property type="match status" value="1"/>
</dbReference>
<dbReference type="InterPro" id="IPR036736">
    <property type="entry name" value="ACP-like_sf"/>
</dbReference>
<evidence type="ECO:0000256" key="1">
    <source>
        <dbReference type="ARBA" id="ARBA00001957"/>
    </source>
</evidence>
<dbReference type="Gene3D" id="3.30.559.10">
    <property type="entry name" value="Chloramphenicol acetyltransferase-like domain"/>
    <property type="match status" value="1"/>
</dbReference>
<dbReference type="InterPro" id="IPR045851">
    <property type="entry name" value="AMP-bd_C_sf"/>
</dbReference>
<dbReference type="SUPFAM" id="SSF47336">
    <property type="entry name" value="ACP-like"/>
    <property type="match status" value="1"/>
</dbReference>
<evidence type="ECO:0000313" key="7">
    <source>
        <dbReference type="Proteomes" id="UP000277811"/>
    </source>
</evidence>
<organism evidence="6 7">
    <name type="scientific">Lucifera butyrica</name>
    <dbReference type="NCBI Taxonomy" id="1351585"/>
    <lineage>
        <taxon>Bacteria</taxon>
        <taxon>Bacillati</taxon>
        <taxon>Bacillota</taxon>
        <taxon>Negativicutes</taxon>
        <taxon>Veillonellales</taxon>
        <taxon>Veillonellaceae</taxon>
        <taxon>Lucifera</taxon>
    </lineage>
</organism>
<dbReference type="InterPro" id="IPR020806">
    <property type="entry name" value="PKS_PP-bd"/>
</dbReference>
<dbReference type="InterPro" id="IPR023213">
    <property type="entry name" value="CAT-like_dom_sf"/>
</dbReference>
<dbReference type="InterPro" id="IPR020845">
    <property type="entry name" value="AMP-binding_CS"/>
</dbReference>
<dbReference type="SUPFAM" id="SSF52777">
    <property type="entry name" value="CoA-dependent acyltransferases"/>
    <property type="match status" value="2"/>
</dbReference>
<dbReference type="FunFam" id="3.30.300.30:FF:000010">
    <property type="entry name" value="Enterobactin synthetase component F"/>
    <property type="match status" value="1"/>
</dbReference>
<dbReference type="SUPFAM" id="SSF56801">
    <property type="entry name" value="Acetyl-CoA synthetase-like"/>
    <property type="match status" value="1"/>
</dbReference>
<dbReference type="InterPro" id="IPR042099">
    <property type="entry name" value="ANL_N_sf"/>
</dbReference>
<accession>A0A498R4M0</accession>
<dbReference type="PROSITE" id="PS50075">
    <property type="entry name" value="CARRIER"/>
    <property type="match status" value="1"/>
</dbReference>
<dbReference type="GO" id="GO:0043041">
    <property type="term" value="P:amino acid activation for nonribosomal peptide biosynthetic process"/>
    <property type="evidence" value="ECO:0007669"/>
    <property type="project" value="TreeGrafter"/>
</dbReference>
<dbReference type="FunFam" id="3.40.50.980:FF:000002">
    <property type="entry name" value="Enterobactin synthetase component F"/>
    <property type="match status" value="1"/>
</dbReference>
<keyword evidence="4" id="KW-0597">Phosphoprotein</keyword>
<dbReference type="GO" id="GO:0072330">
    <property type="term" value="P:monocarboxylic acid biosynthetic process"/>
    <property type="evidence" value="ECO:0007669"/>
    <property type="project" value="UniProtKB-ARBA"/>
</dbReference>
<dbReference type="Proteomes" id="UP000277811">
    <property type="component" value="Unassembled WGS sequence"/>
</dbReference>
<dbReference type="GO" id="GO:0044550">
    <property type="term" value="P:secondary metabolite biosynthetic process"/>
    <property type="evidence" value="ECO:0007669"/>
    <property type="project" value="UniProtKB-ARBA"/>
</dbReference>
<evidence type="ECO:0000313" key="6">
    <source>
        <dbReference type="EMBL" id="VBB05767.1"/>
    </source>
</evidence>
<dbReference type="Gene3D" id="3.30.300.30">
    <property type="match status" value="1"/>
</dbReference>
<dbReference type="Pfam" id="PF00550">
    <property type="entry name" value="PP-binding"/>
    <property type="match status" value="1"/>
</dbReference>
<dbReference type="CDD" id="cd19531">
    <property type="entry name" value="LCL_NRPS-like"/>
    <property type="match status" value="1"/>
</dbReference>
<proteinExistence type="inferred from homology"/>
<evidence type="ECO:0000256" key="3">
    <source>
        <dbReference type="ARBA" id="ARBA00022450"/>
    </source>
</evidence>
<comment type="cofactor">
    <cofactor evidence="1">
        <name>pantetheine 4'-phosphate</name>
        <dbReference type="ChEBI" id="CHEBI:47942"/>
    </cofactor>
</comment>
<dbReference type="GO" id="GO:0031177">
    <property type="term" value="F:phosphopantetheine binding"/>
    <property type="evidence" value="ECO:0007669"/>
    <property type="project" value="InterPro"/>
</dbReference>
<keyword evidence="7" id="KW-1185">Reference proteome</keyword>
<dbReference type="Pfam" id="PF13193">
    <property type="entry name" value="AMP-binding_C"/>
    <property type="match status" value="1"/>
</dbReference>
<name>A0A498R4M0_9FIRM</name>
<dbReference type="PANTHER" id="PTHR45527:SF14">
    <property type="entry name" value="PLIPASTATIN SYNTHASE SUBUNIT B"/>
    <property type="match status" value="1"/>
</dbReference>
<evidence type="ECO:0000259" key="5">
    <source>
        <dbReference type="PROSITE" id="PS50075"/>
    </source>
</evidence>
<dbReference type="FunFam" id="1.10.1200.10:FF:000016">
    <property type="entry name" value="Non-ribosomal peptide synthase"/>
    <property type="match status" value="1"/>
</dbReference>
<dbReference type="InterPro" id="IPR009081">
    <property type="entry name" value="PP-bd_ACP"/>
</dbReference>
<comment type="similarity">
    <text evidence="2">Belongs to the ATP-dependent AMP-binding enzyme family.</text>
</comment>
<dbReference type="OrthoDB" id="9778383at2"/>
<dbReference type="InterPro" id="IPR010071">
    <property type="entry name" value="AA_adenyl_dom"/>
</dbReference>
<dbReference type="InterPro" id="IPR000873">
    <property type="entry name" value="AMP-dep_synth/lig_dom"/>
</dbReference>
<dbReference type="Pfam" id="PF00501">
    <property type="entry name" value="AMP-binding"/>
    <property type="match status" value="1"/>
</dbReference>
<reference evidence="6 7" key="1">
    <citation type="submission" date="2018-06" db="EMBL/GenBank/DDBJ databases">
        <authorList>
            <person name="Strepis N."/>
        </authorList>
    </citation>
    <scope>NUCLEOTIDE SEQUENCE [LARGE SCALE GENOMIC DNA]</scope>
    <source>
        <strain evidence="6">LUCI</strain>
    </source>
</reference>
<dbReference type="InterPro" id="IPR001242">
    <property type="entry name" value="Condensation_dom"/>
</dbReference>
<dbReference type="EMBL" id="UPPP01000058">
    <property type="protein sequence ID" value="VBB05767.1"/>
    <property type="molecule type" value="Genomic_DNA"/>
</dbReference>
<dbReference type="InterPro" id="IPR025110">
    <property type="entry name" value="AMP-bd_C"/>
</dbReference>
<dbReference type="GO" id="GO:0005829">
    <property type="term" value="C:cytosol"/>
    <property type="evidence" value="ECO:0007669"/>
    <property type="project" value="TreeGrafter"/>
</dbReference>
<dbReference type="PROSITE" id="PS00455">
    <property type="entry name" value="AMP_BINDING"/>
    <property type="match status" value="1"/>
</dbReference>
<dbReference type="FunFam" id="3.40.50.12780:FF:000012">
    <property type="entry name" value="Non-ribosomal peptide synthetase"/>
    <property type="match status" value="1"/>
</dbReference>
<dbReference type="Pfam" id="PF00668">
    <property type="entry name" value="Condensation"/>
    <property type="match status" value="1"/>
</dbReference>
<dbReference type="AlphaFoldDB" id="A0A498R4M0"/>
<keyword evidence="3" id="KW-0596">Phosphopantetheine</keyword>
<sequence length="1120" mass="126300">MIGMETRQEEVLEAEKAGMPQEEIRMPSGTQVSSGQQAMWFLYKMTPLSSAYNFKHAAIIKSEINADLLKRALQTVMQRYPVLRTTYSDLNGRIMKTVLSADSANCFYFEEKNAQSFSKEEVEQYLIEKCEEPFDLAQGPIVKAYLVRVSGDTAIFLLLIHHIASDFVTLEIIEKELGEVYTGLKNGNGIHLSQPAFDYTDFAIQEAEFLNSDAAKSQREYWLSNLAGELPVLNLPADKPRTQAASQKGGIIRFTVDKNLTKKVKELAANCGATPYRLFMAAYYLLLYRYTGQKDLIVGSPVSLRRNNDFNDTAGYFVNMLPFRINLEHNLSFNELLAKVNSVILAGLKQGKYPFSRMVAELQSDRDLTRPPIFQVSFTMERPNDASLAGMTRFYLGGPDTEIRFGELAMESFEFAHCASQYELSLFMEEIDEEYCAWFLYQTDLFYPSTVEQMAGHFVNILAEVTENPLQGIDQYRMISAEEKERVLNVWNRRDVTFPSTVCIHKMIEQQVRKNPGAVAVSFGDAALSYGELNQKANQLAHYLRMRGVGPGVMVPICMNPGLEMIVGLLGILKSGGAYVPLNPVYPTERIRGILEEVQPIIILSGLNFSDLFACYAERVLLLDAQWDLVSKEDTGNLDDTATPGSTAYIIYTSGSTGKPKGVMVSHSNVVRLFAATGHWYQFNNEDVWTLFHSFAFDFSVWEIFGALVYGGRLVVVPYFTTRSPEDFYKLLSREKVTVLNQTPSAFRQLIRVDEKLCKTDRLSLRYVIFGGEALELKTLAPWYERHGDKRPQLINMYGITETTVHVTYRPLSIEDVESGSGSMIGMPIPDLQVYILDENKNIVPNGCSGEIYVGGAGVAQGYFKREDLTRERFVDDFINPDRDGKLYRSGDLARFLHNGDIEYLGRIDHQVKIRGFRIELGDIEAKILEFPGVREVVVAVREDAGDKRLAAYVVMKEEQVLVSAELRTFLKARIPEYMVPAAFVEMDFIPMTANGKVNRKALPVPPAAVIDKAAGWNSPKTELEKAIAGIWRDVLGVESVGTETNFFDIGGNSLLIVQIHSRLQQTIPHRLEIITLFQYPTIKSLANFILSQQNSIARSDGEPDRAQLRRQARMRRKIV</sequence>
<dbReference type="FunFam" id="3.40.50.980:FF:000001">
    <property type="entry name" value="Non-ribosomal peptide synthetase"/>
    <property type="match status" value="1"/>
</dbReference>
<dbReference type="CDD" id="cd17643">
    <property type="entry name" value="A_NRPS_Cytc1-like"/>
    <property type="match status" value="1"/>
</dbReference>
<dbReference type="GO" id="GO:0003824">
    <property type="term" value="F:catalytic activity"/>
    <property type="evidence" value="ECO:0007669"/>
    <property type="project" value="InterPro"/>
</dbReference>
<dbReference type="NCBIfam" id="TIGR01733">
    <property type="entry name" value="AA-adenyl-dom"/>
    <property type="match status" value="1"/>
</dbReference>
<evidence type="ECO:0000256" key="2">
    <source>
        <dbReference type="ARBA" id="ARBA00006432"/>
    </source>
</evidence>
<feature type="domain" description="Carrier" evidence="5">
    <location>
        <begin position="1019"/>
        <end position="1094"/>
    </location>
</feature>
<dbReference type="Gene3D" id="1.10.1200.10">
    <property type="entry name" value="ACP-like"/>
    <property type="match status" value="1"/>
</dbReference>
<evidence type="ECO:0000256" key="4">
    <source>
        <dbReference type="ARBA" id="ARBA00022553"/>
    </source>
</evidence>
<protein>
    <submittedName>
        <fullName evidence="6">Phosphopantetheine attachment site</fullName>
    </submittedName>
</protein>